<name>A0A015KC92_RHIIW</name>
<organism evidence="1 2">
    <name type="scientific">Rhizophagus irregularis (strain DAOM 197198w)</name>
    <name type="common">Glomus intraradices</name>
    <dbReference type="NCBI Taxonomy" id="1432141"/>
    <lineage>
        <taxon>Eukaryota</taxon>
        <taxon>Fungi</taxon>
        <taxon>Fungi incertae sedis</taxon>
        <taxon>Mucoromycota</taxon>
        <taxon>Glomeromycotina</taxon>
        <taxon>Glomeromycetes</taxon>
        <taxon>Glomerales</taxon>
        <taxon>Glomeraceae</taxon>
        <taxon>Rhizophagus</taxon>
    </lineage>
</organism>
<keyword evidence="2" id="KW-1185">Reference proteome</keyword>
<comment type="caution">
    <text evidence="1">The sequence shown here is derived from an EMBL/GenBank/DDBJ whole genome shotgun (WGS) entry which is preliminary data.</text>
</comment>
<proteinExistence type="predicted"/>
<dbReference type="EMBL" id="JEMT01003721">
    <property type="protein sequence ID" value="EXX79412.1"/>
    <property type="molecule type" value="Genomic_DNA"/>
</dbReference>
<dbReference type="AlphaFoldDB" id="A0A015KC92"/>
<sequence>MRCKYISAILYASLYIAKRITDKKLTLAPQLKIVEEKGTGQVDYAIKVLEELLCIMKGKLHQVVIGFAQNLVQCESALQVNKRIGNYFILFASDGISSTSKDPLNIQFSESALKEGSEEEKDLHKNVKWVIEVIVRLLKDS</sequence>
<evidence type="ECO:0000313" key="1">
    <source>
        <dbReference type="EMBL" id="EXX79412.1"/>
    </source>
</evidence>
<dbReference type="Proteomes" id="UP000022910">
    <property type="component" value="Unassembled WGS sequence"/>
</dbReference>
<dbReference type="HOGENOM" id="CLU_057569_2_1_1"/>
<reference evidence="1 2" key="1">
    <citation type="submission" date="2014-02" db="EMBL/GenBank/DDBJ databases">
        <title>Single nucleus genome sequencing reveals high similarity among nuclei of an endomycorrhizal fungus.</title>
        <authorList>
            <person name="Lin K."/>
            <person name="Geurts R."/>
            <person name="Zhang Z."/>
            <person name="Limpens E."/>
            <person name="Saunders D.G."/>
            <person name="Mu D."/>
            <person name="Pang E."/>
            <person name="Cao H."/>
            <person name="Cha H."/>
            <person name="Lin T."/>
            <person name="Zhou Q."/>
            <person name="Shang Y."/>
            <person name="Li Y."/>
            <person name="Ivanov S."/>
            <person name="Sharma T."/>
            <person name="Velzen R.V."/>
            <person name="Ruijter N.D."/>
            <person name="Aanen D.K."/>
            <person name="Win J."/>
            <person name="Kamoun S."/>
            <person name="Bisseling T."/>
            <person name="Huang S."/>
        </authorList>
    </citation>
    <scope>NUCLEOTIDE SEQUENCE [LARGE SCALE GENOMIC DNA]</scope>
    <source>
        <strain evidence="2">DAOM197198w</strain>
    </source>
</reference>
<protein>
    <submittedName>
        <fullName evidence="1">Uncharacterized protein</fullName>
    </submittedName>
</protein>
<evidence type="ECO:0000313" key="2">
    <source>
        <dbReference type="Proteomes" id="UP000022910"/>
    </source>
</evidence>
<gene>
    <name evidence="1" type="ORF">RirG_005920</name>
</gene>
<accession>A0A015KC92</accession>